<dbReference type="SUPFAM" id="SSF51161">
    <property type="entry name" value="Trimeric LpxA-like enzymes"/>
    <property type="match status" value="1"/>
</dbReference>
<keyword evidence="2" id="KW-0472">Membrane</keyword>
<organism evidence="3 4">
    <name type="scientific">Uabimicrobium amorphum</name>
    <dbReference type="NCBI Taxonomy" id="2596890"/>
    <lineage>
        <taxon>Bacteria</taxon>
        <taxon>Pseudomonadati</taxon>
        <taxon>Planctomycetota</taxon>
        <taxon>Candidatus Uabimicrobiia</taxon>
        <taxon>Candidatus Uabimicrobiales</taxon>
        <taxon>Candidatus Uabimicrobiaceae</taxon>
        <taxon>Candidatus Uabimicrobium</taxon>
    </lineage>
</organism>
<gene>
    <name evidence="3" type="ORF">UABAM_01643</name>
</gene>
<keyword evidence="2" id="KW-0812">Transmembrane</keyword>
<dbReference type="RefSeq" id="WP_151967498.1">
    <property type="nucleotide sequence ID" value="NZ_AP019860.1"/>
</dbReference>
<dbReference type="AlphaFoldDB" id="A0A5S9F3L4"/>
<evidence type="ECO:0000313" key="3">
    <source>
        <dbReference type="EMBL" id="BBM83292.1"/>
    </source>
</evidence>
<dbReference type="InterPro" id="IPR050484">
    <property type="entry name" value="Transf_Hexapept/Carb_Anhydrase"/>
</dbReference>
<dbReference type="OrthoDB" id="285017at2"/>
<sequence length="298" mass="33161">MEEKKSQRVDVDAKKSTRGGFAGLVETGLRKFRSIVHCSVLLLLYVLASVLIGLALVPSIYFVSFIHKWTYTWFHLYHYTAFAISLAAGYFIYGFTLILVVLPTANFVFRLKLKPWRGIYYSLEAVPWYVHNGFTYIARYTFLFMITPTPFSMMFYKLMGMKIGRGTQLNTVNISDPSLLTLEDKVTIGGSATIIAHYGQAGYLVISPVRIGKGAVVGLKSTIMGGVTIGKKAKILANSFVMPNTEIPDGEVWGGVPAVCIRKAKPQEGEKAAVNEEKPQEEQKSTTDEKSTENTEKE</sequence>
<keyword evidence="4" id="KW-1185">Reference proteome</keyword>
<dbReference type="Proteomes" id="UP000326354">
    <property type="component" value="Chromosome"/>
</dbReference>
<protein>
    <submittedName>
        <fullName evidence="3">Peptide synthetase</fullName>
    </submittedName>
</protein>
<reference evidence="3 4" key="1">
    <citation type="submission" date="2019-08" db="EMBL/GenBank/DDBJ databases">
        <title>Complete genome sequence of Candidatus Uab amorphum.</title>
        <authorList>
            <person name="Shiratori T."/>
            <person name="Suzuki S."/>
            <person name="Kakizawa Y."/>
            <person name="Ishida K."/>
        </authorList>
    </citation>
    <scope>NUCLEOTIDE SEQUENCE [LARGE SCALE GENOMIC DNA]</scope>
    <source>
        <strain evidence="3 4">SRT547</strain>
    </source>
</reference>
<accession>A0A5S9F3L4</accession>
<dbReference type="Pfam" id="PF14602">
    <property type="entry name" value="Hexapep_2"/>
    <property type="match status" value="1"/>
</dbReference>
<feature type="region of interest" description="Disordered" evidence="1">
    <location>
        <begin position="266"/>
        <end position="298"/>
    </location>
</feature>
<dbReference type="PANTHER" id="PTHR13061:SF29">
    <property type="entry name" value="GAMMA CARBONIC ANHYDRASE-LIKE 1, MITOCHONDRIAL-RELATED"/>
    <property type="match status" value="1"/>
</dbReference>
<dbReference type="PANTHER" id="PTHR13061">
    <property type="entry name" value="DYNACTIN SUBUNIT P25"/>
    <property type="match status" value="1"/>
</dbReference>
<dbReference type="InterPro" id="IPR011004">
    <property type="entry name" value="Trimer_LpxA-like_sf"/>
</dbReference>
<proteinExistence type="predicted"/>
<evidence type="ECO:0000256" key="1">
    <source>
        <dbReference type="SAM" id="MobiDB-lite"/>
    </source>
</evidence>
<dbReference type="EMBL" id="AP019860">
    <property type="protein sequence ID" value="BBM83292.1"/>
    <property type="molecule type" value="Genomic_DNA"/>
</dbReference>
<dbReference type="InterPro" id="IPR001451">
    <property type="entry name" value="Hexapep"/>
</dbReference>
<feature type="transmembrane region" description="Helical" evidence="2">
    <location>
        <begin position="40"/>
        <end position="64"/>
    </location>
</feature>
<keyword evidence="2" id="KW-1133">Transmembrane helix</keyword>
<dbReference type="KEGG" id="uam:UABAM_01643"/>
<evidence type="ECO:0000256" key="2">
    <source>
        <dbReference type="SAM" id="Phobius"/>
    </source>
</evidence>
<evidence type="ECO:0000313" key="4">
    <source>
        <dbReference type="Proteomes" id="UP000326354"/>
    </source>
</evidence>
<dbReference type="Gene3D" id="2.160.10.10">
    <property type="entry name" value="Hexapeptide repeat proteins"/>
    <property type="match status" value="1"/>
</dbReference>
<name>A0A5S9F3L4_UABAM</name>
<feature type="transmembrane region" description="Helical" evidence="2">
    <location>
        <begin position="76"/>
        <end position="102"/>
    </location>
</feature>